<feature type="transmembrane region" description="Helical" evidence="1">
    <location>
        <begin position="6"/>
        <end position="23"/>
    </location>
</feature>
<proteinExistence type="predicted"/>
<evidence type="ECO:0000256" key="1">
    <source>
        <dbReference type="SAM" id="Phobius"/>
    </source>
</evidence>
<gene>
    <name evidence="2" type="ORF">D6C13_06025</name>
</gene>
<evidence type="ECO:0000313" key="3">
    <source>
        <dbReference type="Proteomes" id="UP000284908"/>
    </source>
</evidence>
<dbReference type="EMBL" id="RAHH01000006">
    <property type="protein sequence ID" value="RJT45679.1"/>
    <property type="molecule type" value="Genomic_DNA"/>
</dbReference>
<evidence type="ECO:0000313" key="2">
    <source>
        <dbReference type="EMBL" id="RJT45679.1"/>
    </source>
</evidence>
<organism evidence="2 3">
    <name type="scientific">Rahnella woolbedingensis</name>
    <dbReference type="NCBI Taxonomy" id="1510574"/>
    <lineage>
        <taxon>Bacteria</taxon>
        <taxon>Pseudomonadati</taxon>
        <taxon>Pseudomonadota</taxon>
        <taxon>Gammaproteobacteria</taxon>
        <taxon>Enterobacterales</taxon>
        <taxon>Yersiniaceae</taxon>
        <taxon>Rahnella</taxon>
    </lineage>
</organism>
<sequence>MTLEILLLNVNAVVCFLIAVRLFTFRRGEKQHNWVGSVFACILIVACFAIAIRIITGEYHKADWAETAINITLCISLYRSRGNVMHIFRKRESHADQQ</sequence>
<dbReference type="InterPro" id="IPR008473">
    <property type="entry name" value="Phage_holin_3_7"/>
</dbReference>
<keyword evidence="1" id="KW-1133">Transmembrane helix</keyword>
<protein>
    <submittedName>
        <fullName evidence="2">Phage holin family protein</fullName>
    </submittedName>
</protein>
<dbReference type="Pfam" id="PF05449">
    <property type="entry name" value="Phage_holin_3_7"/>
    <property type="match status" value="1"/>
</dbReference>
<keyword evidence="1" id="KW-0472">Membrane</keyword>
<dbReference type="AlphaFoldDB" id="A0A419NC13"/>
<dbReference type="OrthoDB" id="6455699at2"/>
<reference evidence="2 3" key="1">
    <citation type="submission" date="2018-09" db="EMBL/GenBank/DDBJ databases">
        <authorList>
            <person name="Le Fleche-Mateos A."/>
        </authorList>
    </citation>
    <scope>NUCLEOTIDE SEQUENCE [LARGE SCALE GENOMIC DNA]</scope>
    <source>
        <strain evidence="2 3">DSM 27399</strain>
    </source>
</reference>
<dbReference type="RefSeq" id="WP_120131920.1">
    <property type="nucleotide sequence ID" value="NZ_RAHH01000006.1"/>
</dbReference>
<keyword evidence="1" id="KW-0812">Transmembrane</keyword>
<feature type="transmembrane region" description="Helical" evidence="1">
    <location>
        <begin position="35"/>
        <end position="56"/>
    </location>
</feature>
<comment type="caution">
    <text evidence="2">The sequence shown here is derived from an EMBL/GenBank/DDBJ whole genome shotgun (WGS) entry which is preliminary data.</text>
</comment>
<keyword evidence="3" id="KW-1185">Reference proteome</keyword>
<accession>A0A419NC13</accession>
<dbReference type="Proteomes" id="UP000284908">
    <property type="component" value="Unassembled WGS sequence"/>
</dbReference>
<name>A0A419NC13_9GAMM</name>